<dbReference type="Proteomes" id="UP001148662">
    <property type="component" value="Unassembled WGS sequence"/>
</dbReference>
<keyword evidence="2" id="KW-1185">Reference proteome</keyword>
<proteinExistence type="predicted"/>
<name>A0ACC1RQI4_9APHY</name>
<reference evidence="1" key="1">
    <citation type="submission" date="2022-07" db="EMBL/GenBank/DDBJ databases">
        <title>Genome Sequence of Phlebia brevispora.</title>
        <authorList>
            <person name="Buettner E."/>
        </authorList>
    </citation>
    <scope>NUCLEOTIDE SEQUENCE</scope>
    <source>
        <strain evidence="1">MPL23</strain>
    </source>
</reference>
<dbReference type="EMBL" id="JANHOG010002315">
    <property type="protein sequence ID" value="KAJ3524701.1"/>
    <property type="molecule type" value="Genomic_DNA"/>
</dbReference>
<accession>A0ACC1RQI4</accession>
<evidence type="ECO:0000313" key="2">
    <source>
        <dbReference type="Proteomes" id="UP001148662"/>
    </source>
</evidence>
<gene>
    <name evidence="1" type="ORF">NM688_g8517</name>
</gene>
<protein>
    <submittedName>
        <fullName evidence="1">Uncharacterized protein</fullName>
    </submittedName>
</protein>
<evidence type="ECO:0000313" key="1">
    <source>
        <dbReference type="EMBL" id="KAJ3524701.1"/>
    </source>
</evidence>
<comment type="caution">
    <text evidence="1">The sequence shown here is derived from an EMBL/GenBank/DDBJ whole genome shotgun (WGS) entry which is preliminary data.</text>
</comment>
<sequence length="402" mass="44359">MTVCLATNCSFIPASGSAATLEGTCSAASTSQNPNKMSTDSATGQRSRTLILCFDGTASQYDGDNTNVVKFYSLLKKDNTDEQLCYYQPGVGTYIEPGVVSPFFSWVAKLADEAVAWYLDAHVRGGYQFLMQNWRPNDKICIFGFSRGAYTARAVAGFVHKIGLLPKDNPEQIPMAMKLYKRTDAESIQLAAGFKQTFCRDVKIDFVGVWDTVASVGVLTSKTLPFTTSNTTIKVFRHALSLDEHRAKFRPNLYQRPPPQAEPSVSLQNAQQPASPAVASPTSFRPPESLRTSEDTRPLKQTPASETTAPTLKKPRFAFFSRNKRHQGKAGRKRLFAGRNIQYLPHHRELTNLNDPSDGDVGETDVKEVCRHPTAMDGARGRGSAVRYSIRQQRPGAPGHTR</sequence>
<organism evidence="1 2">
    <name type="scientific">Phlebia brevispora</name>
    <dbReference type="NCBI Taxonomy" id="194682"/>
    <lineage>
        <taxon>Eukaryota</taxon>
        <taxon>Fungi</taxon>
        <taxon>Dikarya</taxon>
        <taxon>Basidiomycota</taxon>
        <taxon>Agaricomycotina</taxon>
        <taxon>Agaricomycetes</taxon>
        <taxon>Polyporales</taxon>
        <taxon>Meruliaceae</taxon>
        <taxon>Phlebia</taxon>
    </lineage>
</organism>